<dbReference type="PANTHER" id="PTHR12001">
    <property type="entry name" value="GERANYLGERANYL PYROPHOSPHATE SYNTHASE"/>
    <property type="match status" value="1"/>
</dbReference>
<evidence type="ECO:0000256" key="3">
    <source>
        <dbReference type="ARBA" id="ARBA00022679"/>
    </source>
</evidence>
<dbReference type="CDD" id="cd00685">
    <property type="entry name" value="Trans_IPPS_HT"/>
    <property type="match status" value="1"/>
</dbReference>
<dbReference type="Pfam" id="PF00348">
    <property type="entry name" value="polyprenyl_synt"/>
    <property type="match status" value="1"/>
</dbReference>
<dbReference type="GO" id="GO:0046872">
    <property type="term" value="F:metal ion binding"/>
    <property type="evidence" value="ECO:0007669"/>
    <property type="project" value="UniProtKB-KW"/>
</dbReference>
<protein>
    <recommendedName>
        <fullName evidence="9">Geranylgeranyl pyrophosphate synthase</fullName>
    </recommendedName>
</protein>
<dbReference type="GO" id="GO:0004659">
    <property type="term" value="F:prenyltransferase activity"/>
    <property type="evidence" value="ECO:0007669"/>
    <property type="project" value="InterPro"/>
</dbReference>
<dbReference type="PANTHER" id="PTHR12001:SF69">
    <property type="entry name" value="ALL TRANS-POLYPRENYL-DIPHOSPHATE SYNTHASE PDSS1"/>
    <property type="match status" value="1"/>
</dbReference>
<proteinExistence type="inferred from homology"/>
<evidence type="ECO:0000256" key="6">
    <source>
        <dbReference type="RuleBase" id="RU004466"/>
    </source>
</evidence>
<organism evidence="7 8">
    <name type="scientific">Levilinea saccharolytica</name>
    <dbReference type="NCBI Taxonomy" id="229921"/>
    <lineage>
        <taxon>Bacteria</taxon>
        <taxon>Bacillati</taxon>
        <taxon>Chloroflexota</taxon>
        <taxon>Anaerolineae</taxon>
        <taxon>Anaerolineales</taxon>
        <taxon>Anaerolineaceae</taxon>
        <taxon>Levilinea</taxon>
    </lineage>
</organism>
<evidence type="ECO:0000256" key="1">
    <source>
        <dbReference type="ARBA" id="ARBA00001946"/>
    </source>
</evidence>
<evidence type="ECO:0000313" key="8">
    <source>
        <dbReference type="Proteomes" id="UP000050501"/>
    </source>
</evidence>
<name>A0A0P6YCX2_9CHLR</name>
<dbReference type="GO" id="GO:0008299">
    <property type="term" value="P:isoprenoid biosynthetic process"/>
    <property type="evidence" value="ECO:0007669"/>
    <property type="project" value="InterPro"/>
</dbReference>
<evidence type="ECO:0000313" key="7">
    <source>
        <dbReference type="EMBL" id="KPL91259.1"/>
    </source>
</evidence>
<comment type="cofactor">
    <cofactor evidence="1">
        <name>Mg(2+)</name>
        <dbReference type="ChEBI" id="CHEBI:18420"/>
    </cofactor>
</comment>
<keyword evidence="5" id="KW-0460">Magnesium</keyword>
<dbReference type="SUPFAM" id="SSF48576">
    <property type="entry name" value="Terpenoid synthases"/>
    <property type="match status" value="1"/>
</dbReference>
<dbReference type="InterPro" id="IPR008949">
    <property type="entry name" value="Isoprenoid_synthase_dom_sf"/>
</dbReference>
<dbReference type="AlphaFoldDB" id="A0A0P6YCX2"/>
<evidence type="ECO:0000256" key="2">
    <source>
        <dbReference type="ARBA" id="ARBA00006706"/>
    </source>
</evidence>
<keyword evidence="4" id="KW-0479">Metal-binding</keyword>
<dbReference type="Gene3D" id="1.10.600.10">
    <property type="entry name" value="Farnesyl Diphosphate Synthase"/>
    <property type="match status" value="1"/>
</dbReference>
<comment type="similarity">
    <text evidence="2 6">Belongs to the FPP/GGPP synthase family.</text>
</comment>
<keyword evidence="3 6" id="KW-0808">Transferase</keyword>
<dbReference type="EMBL" id="LGCM01000006">
    <property type="protein sequence ID" value="KPL91259.1"/>
    <property type="molecule type" value="Genomic_DNA"/>
</dbReference>
<gene>
    <name evidence="7" type="ORF">ADN01_01600</name>
</gene>
<evidence type="ECO:0008006" key="9">
    <source>
        <dbReference type="Google" id="ProtNLM"/>
    </source>
</evidence>
<comment type="caution">
    <text evidence="7">The sequence shown here is derived from an EMBL/GenBank/DDBJ whole genome shotgun (WGS) entry which is preliminary data.</text>
</comment>
<accession>A0A0P6YCX2</accession>
<dbReference type="InterPro" id="IPR033749">
    <property type="entry name" value="Polyprenyl_synt_CS"/>
</dbReference>
<reference evidence="7 8" key="1">
    <citation type="submission" date="2015-07" db="EMBL/GenBank/DDBJ databases">
        <title>Genome sequence of Levilinea saccharolytica DSM 16555.</title>
        <authorList>
            <person name="Hemp J."/>
            <person name="Ward L.M."/>
            <person name="Pace L.A."/>
            <person name="Fischer W.W."/>
        </authorList>
    </citation>
    <scope>NUCLEOTIDE SEQUENCE [LARGE SCALE GENOMIC DNA]</scope>
    <source>
        <strain evidence="7 8">KIBI-1</strain>
    </source>
</reference>
<sequence length="328" mass="35912">MPGEPRLSTSLSFLAPLQDDIRAVEGMMLAQMEGHHADLRNALDLILKSGGKRIRTSLTLLSGRTFGADPQRLKTLAAAIELLHTATLVHDDLIDGSLLRRGLPTLNSQWSPGATVLTGDFLFARAAVLAADTESIPVIRQFAHVLGVIVNGEITQLFASRCKASRDDYYERIYAKTASLFETSTWSAAVIGGAEAPAVEAMRNYGYQVGMAFQIIDDILDFTSDAAQMGKPVGSDLRQGLVTLPCLYYLEDHTADPDVQPLFQGRCLSDEQLSRVVASIRESHAIERSYQEAERFVHLGLESLRSVPPSPERSALEELADYIVARKL</sequence>
<dbReference type="Proteomes" id="UP000050501">
    <property type="component" value="Unassembled WGS sequence"/>
</dbReference>
<dbReference type="InterPro" id="IPR000092">
    <property type="entry name" value="Polyprenyl_synt"/>
</dbReference>
<dbReference type="STRING" id="229921.ADN01_01600"/>
<dbReference type="PROSITE" id="PS00723">
    <property type="entry name" value="POLYPRENYL_SYNTHASE_1"/>
    <property type="match status" value="1"/>
</dbReference>
<keyword evidence="8" id="KW-1185">Reference proteome</keyword>
<evidence type="ECO:0000256" key="4">
    <source>
        <dbReference type="ARBA" id="ARBA00022723"/>
    </source>
</evidence>
<evidence type="ECO:0000256" key="5">
    <source>
        <dbReference type="ARBA" id="ARBA00022842"/>
    </source>
</evidence>
<dbReference type="SFLD" id="SFLDS00005">
    <property type="entry name" value="Isoprenoid_Synthase_Type_I"/>
    <property type="match status" value="1"/>
</dbReference>
<dbReference type="PROSITE" id="PS00444">
    <property type="entry name" value="POLYPRENYL_SYNTHASE_2"/>
    <property type="match status" value="1"/>
</dbReference>